<protein>
    <submittedName>
        <fullName evidence="2">Uncharacterized protein</fullName>
    </submittedName>
</protein>
<reference evidence="2 3" key="1">
    <citation type="submission" date="2019-09" db="EMBL/GenBank/DDBJ databases">
        <authorList>
            <person name="Ou C."/>
        </authorList>
    </citation>
    <scope>NUCLEOTIDE SEQUENCE [LARGE SCALE GENOMIC DNA]</scope>
    <source>
        <strain evidence="2">S2</strain>
        <tissue evidence="2">Leaf</tissue>
    </source>
</reference>
<reference evidence="2 3" key="3">
    <citation type="submission" date="2019-11" db="EMBL/GenBank/DDBJ databases">
        <title>A de novo genome assembly of a pear dwarfing rootstock.</title>
        <authorList>
            <person name="Wang F."/>
            <person name="Wang J."/>
            <person name="Li S."/>
            <person name="Zhang Y."/>
            <person name="Fang M."/>
            <person name="Ma L."/>
            <person name="Zhao Y."/>
            <person name="Jiang S."/>
        </authorList>
    </citation>
    <scope>NUCLEOTIDE SEQUENCE [LARGE SCALE GENOMIC DNA]</scope>
    <source>
        <strain evidence="2">S2</strain>
        <tissue evidence="2">Leaf</tissue>
    </source>
</reference>
<accession>A0A5N5HIW2</accession>
<feature type="compositionally biased region" description="Polar residues" evidence="1">
    <location>
        <begin position="10"/>
        <end position="24"/>
    </location>
</feature>
<name>A0A5N5HIW2_9ROSA</name>
<sequence>MAQCALMHQQHGSEQSTTSAEGSECHSLTNQCPLPSNAALERVLPLPSPVQASKTCLLRVRGGDCSLTARRMKLEFGSWVLIGDLWDLNGEWLGVTWRAYAYALRSDSLLKTHFSNHPMLSGCYGVAESPTLYLHYKVRDSVKVIQ</sequence>
<proteinExistence type="predicted"/>
<feature type="region of interest" description="Disordered" evidence="1">
    <location>
        <begin position="1"/>
        <end position="24"/>
    </location>
</feature>
<gene>
    <name evidence="2" type="ORF">D8674_032570</name>
</gene>
<reference evidence="3" key="2">
    <citation type="submission" date="2019-10" db="EMBL/GenBank/DDBJ databases">
        <title>A de novo genome assembly of a pear dwarfing rootstock.</title>
        <authorList>
            <person name="Wang F."/>
            <person name="Wang J."/>
            <person name="Li S."/>
            <person name="Zhang Y."/>
            <person name="Fang M."/>
            <person name="Ma L."/>
            <person name="Zhao Y."/>
            <person name="Jiang S."/>
        </authorList>
    </citation>
    <scope>NUCLEOTIDE SEQUENCE [LARGE SCALE GENOMIC DNA]</scope>
</reference>
<dbReference type="EMBL" id="SMOL01000148">
    <property type="protein sequence ID" value="KAB2627775.1"/>
    <property type="molecule type" value="Genomic_DNA"/>
</dbReference>
<evidence type="ECO:0000256" key="1">
    <source>
        <dbReference type="SAM" id="MobiDB-lite"/>
    </source>
</evidence>
<keyword evidence="3" id="KW-1185">Reference proteome</keyword>
<evidence type="ECO:0000313" key="2">
    <source>
        <dbReference type="EMBL" id="KAB2627775.1"/>
    </source>
</evidence>
<dbReference type="AlphaFoldDB" id="A0A5N5HIW2"/>
<organism evidence="2 3">
    <name type="scientific">Pyrus ussuriensis x Pyrus communis</name>
    <dbReference type="NCBI Taxonomy" id="2448454"/>
    <lineage>
        <taxon>Eukaryota</taxon>
        <taxon>Viridiplantae</taxon>
        <taxon>Streptophyta</taxon>
        <taxon>Embryophyta</taxon>
        <taxon>Tracheophyta</taxon>
        <taxon>Spermatophyta</taxon>
        <taxon>Magnoliopsida</taxon>
        <taxon>eudicotyledons</taxon>
        <taxon>Gunneridae</taxon>
        <taxon>Pentapetalae</taxon>
        <taxon>rosids</taxon>
        <taxon>fabids</taxon>
        <taxon>Rosales</taxon>
        <taxon>Rosaceae</taxon>
        <taxon>Amygdaloideae</taxon>
        <taxon>Maleae</taxon>
        <taxon>Pyrus</taxon>
    </lineage>
</organism>
<dbReference type="Proteomes" id="UP000327157">
    <property type="component" value="Chromosome 8"/>
</dbReference>
<comment type="caution">
    <text evidence="2">The sequence shown here is derived from an EMBL/GenBank/DDBJ whole genome shotgun (WGS) entry which is preliminary data.</text>
</comment>
<evidence type="ECO:0000313" key="3">
    <source>
        <dbReference type="Proteomes" id="UP000327157"/>
    </source>
</evidence>